<dbReference type="RefSeq" id="WP_264789966.1">
    <property type="nucleotide sequence ID" value="NZ_AP026867.1"/>
</dbReference>
<organism evidence="3 4">
    <name type="scientific">Aureispira anguillae</name>
    <dbReference type="NCBI Taxonomy" id="2864201"/>
    <lineage>
        <taxon>Bacteria</taxon>
        <taxon>Pseudomonadati</taxon>
        <taxon>Bacteroidota</taxon>
        <taxon>Saprospiria</taxon>
        <taxon>Saprospirales</taxon>
        <taxon>Saprospiraceae</taxon>
        <taxon>Aureispira</taxon>
    </lineage>
</organism>
<dbReference type="InterPro" id="IPR026444">
    <property type="entry name" value="Secre_tail"/>
</dbReference>
<keyword evidence="4" id="KW-1185">Reference proteome</keyword>
<reference evidence="3" key="1">
    <citation type="submission" date="2022-09" db="EMBL/GenBank/DDBJ databases">
        <title>Aureispira anguillicida sp. nov., isolated from Leptocephalus of Japanese eel Anguilla japonica.</title>
        <authorList>
            <person name="Yuasa K."/>
            <person name="Mekata T."/>
            <person name="Ikunari K."/>
        </authorList>
    </citation>
    <scope>NUCLEOTIDE SEQUENCE</scope>
    <source>
        <strain evidence="3">EL160426</strain>
    </source>
</reference>
<dbReference type="Pfam" id="PF18962">
    <property type="entry name" value="Por_Secre_tail"/>
    <property type="match status" value="1"/>
</dbReference>
<evidence type="ECO:0000313" key="3">
    <source>
        <dbReference type="EMBL" id="BDS14757.1"/>
    </source>
</evidence>
<evidence type="ECO:0000256" key="1">
    <source>
        <dbReference type="SAM" id="SignalP"/>
    </source>
</evidence>
<accession>A0A916DWF9</accession>
<evidence type="ECO:0000313" key="4">
    <source>
        <dbReference type="Proteomes" id="UP001060919"/>
    </source>
</evidence>
<proteinExistence type="predicted"/>
<feature type="signal peptide" evidence="1">
    <location>
        <begin position="1"/>
        <end position="23"/>
    </location>
</feature>
<dbReference type="EMBL" id="AP026867">
    <property type="protein sequence ID" value="BDS14757.1"/>
    <property type="molecule type" value="Genomic_DNA"/>
</dbReference>
<protein>
    <submittedName>
        <fullName evidence="3">T9SS type A sorting domain-containing protein</fullName>
    </submittedName>
</protein>
<gene>
    <name evidence="3" type="ORF">AsAng_0055390</name>
</gene>
<dbReference type="Proteomes" id="UP001060919">
    <property type="component" value="Chromosome"/>
</dbReference>
<feature type="domain" description="Secretion system C-terminal sorting" evidence="2">
    <location>
        <begin position="405"/>
        <end position="471"/>
    </location>
</feature>
<feature type="chain" id="PRO_5036989237" evidence="1">
    <location>
        <begin position="24"/>
        <end position="481"/>
    </location>
</feature>
<dbReference type="AlphaFoldDB" id="A0A916DWF9"/>
<evidence type="ECO:0000259" key="2">
    <source>
        <dbReference type="Pfam" id="PF18962"/>
    </source>
</evidence>
<keyword evidence="1" id="KW-0732">Signal</keyword>
<dbReference type="NCBIfam" id="TIGR04183">
    <property type="entry name" value="Por_Secre_tail"/>
    <property type="match status" value="1"/>
</dbReference>
<sequence>MLHKFSTFIITLLLLFTASKADASHLSAAEFTFQHVSGNDYVVSLYVYRDCNGIGVPNNISVMMESINCNVNNTIILNQTSGPTLVTTIPGAQTSCMGGMVQGYEEYVYSDTITFPNQCTDWVFSWSSCCRNAAITNLTNPGAASMYIESTFNNTVVNNSPVYFIDPIFYGSMGANFSVALGGFDPDGDQLVFSLAAPLSNATTTVPFMAGLTTAQPLDILPGTAVSFSGTTGQFDCVLNTGSQIVVFDVIVEEWRAGQKIGEHRRSLQILPINVGSGNMLPPPAISNASGGTIINANTLEYASSTQPFSFSMSFADQDAGDAITYNSAYSSLETAFPNAQITSSNPNGNTNELELNITLPTPSATIFSIVIEENNLLQQSFSYELRGATTTGVNTIEEQAAVRVYPNPMGQTTIFEVLSKDYKKLHLSIFDMAGQLVHSQTQEGGKQQLQFDRKNLPAGVYTFKLEGDTQIVNAGLLQLK</sequence>
<dbReference type="KEGG" id="aup:AsAng_0055390"/>
<name>A0A916DWF9_9BACT</name>